<dbReference type="PATRIC" id="fig|1240687.3.peg.4782"/>
<organism evidence="1 2">
    <name type="scientific">Leptospira kirschneri serovar Bulgarica str. Nikolaevo</name>
    <dbReference type="NCBI Taxonomy" id="1240687"/>
    <lineage>
        <taxon>Bacteria</taxon>
        <taxon>Pseudomonadati</taxon>
        <taxon>Spirochaetota</taxon>
        <taxon>Spirochaetia</taxon>
        <taxon>Leptospirales</taxon>
        <taxon>Leptospiraceae</taxon>
        <taxon>Leptospira</taxon>
    </lineage>
</organism>
<sequence>MISFKIKTEKIRIHKRQKVSLEFRLRILKTKTLIVKNKNKPEDSS</sequence>
<name>M6EZ31_9LEPT</name>
<protein>
    <submittedName>
        <fullName evidence="1">Uncharacterized protein</fullName>
    </submittedName>
</protein>
<dbReference type="Proteomes" id="UP000011980">
    <property type="component" value="Unassembled WGS sequence"/>
</dbReference>
<accession>M6EZ31</accession>
<reference evidence="1 2" key="1">
    <citation type="submission" date="2013-01" db="EMBL/GenBank/DDBJ databases">
        <authorList>
            <person name="Harkins D.M."/>
            <person name="Durkin A.S."/>
            <person name="Brinkac L.M."/>
            <person name="Haft D.H."/>
            <person name="Selengut J.D."/>
            <person name="Sanka R."/>
            <person name="DePew J."/>
            <person name="Purushe J."/>
            <person name="Galloway R.L."/>
            <person name="Vinetz J.M."/>
            <person name="Sutton G.G."/>
            <person name="Nierman W.C."/>
            <person name="Fouts D.E."/>
        </authorList>
    </citation>
    <scope>NUCLEOTIDE SEQUENCE [LARGE SCALE GENOMIC DNA]</scope>
    <source>
        <strain evidence="1 2">Nikolaevo</strain>
    </source>
</reference>
<evidence type="ECO:0000313" key="2">
    <source>
        <dbReference type="Proteomes" id="UP000011980"/>
    </source>
</evidence>
<comment type="caution">
    <text evidence="1">The sequence shown here is derived from an EMBL/GenBank/DDBJ whole genome shotgun (WGS) entry which is preliminary data.</text>
</comment>
<proteinExistence type="predicted"/>
<dbReference type="AlphaFoldDB" id="M6EZ31"/>
<dbReference type="EMBL" id="ANCE01000221">
    <property type="protein sequence ID" value="EMK20112.1"/>
    <property type="molecule type" value="Genomic_DNA"/>
</dbReference>
<evidence type="ECO:0000313" key="1">
    <source>
        <dbReference type="EMBL" id="EMK20112.1"/>
    </source>
</evidence>
<gene>
    <name evidence="1" type="ORF">LEP1GSC008_3069</name>
</gene>